<feature type="domain" description="Helicase C-terminal" evidence="12">
    <location>
        <begin position="432"/>
        <end position="630"/>
    </location>
</feature>
<dbReference type="InterPro" id="IPR027417">
    <property type="entry name" value="P-loop_NTPase"/>
</dbReference>
<dbReference type="InterPro" id="IPR048960">
    <property type="entry name" value="POLQ-like_helical"/>
</dbReference>
<evidence type="ECO:0000259" key="11">
    <source>
        <dbReference type="PROSITE" id="PS51192"/>
    </source>
</evidence>
<dbReference type="FunCoup" id="A0A6P8HW54">
    <property type="interactions" value="1561"/>
</dbReference>
<evidence type="ECO:0000256" key="9">
    <source>
        <dbReference type="ARBA" id="ARBA00048988"/>
    </source>
</evidence>
<keyword evidence="13" id="KW-1185">Reference proteome</keyword>
<sequence>MAGRDSFRTTHELADERYACANSSLQPVAKQQFKIKRKSDTTYKRKKRKCSYSSNQCSDTNSENAGPCIESLGIMQSSTPKGKSSHKFNDSMQSNSYGGIPPEEKRQCQVSLMCHDKNDSMSDFWNDDKLFADLSLNQGDATENKIECTNNHNNLIPMGPNKLLDKTDSSLKAKCMTMTEETFYGMPLQLKQMLLQSRGINELYEWQKACLCLSSIKERKNLIYSLPTSGGKTLVSEILMMRELLLNKKDVMFVLPFVSIVQEKVQSLAHLAVELDFVIEEYAGNKGRFPPCKRRKKRTLYIATIEKANGLVNSFIEETRIGDIGLVVVDELHMLGEGGRRGATLEMCLTKLLCAASQAQIIGMSATLSNIKELQQFLRAEVYANDFRPVTLHEYVKIGKSVYYVNNNESGLSTHPVRHITDKVNNARKVKDPDNLVLLVTEVIPEHSCLVFCSTKRNCENVAKLLVDFLPKSLCEIRREERKCLLQALFNQANGVCPVLKRTIPFGIAYHHSGLTVDERKLIEYSYSKGVLCVLTCTSTLAAGVNLPAKRVILRAPYIGKHIISRSQYKQMIGRAGRAGIDTSGESILIIKESDKAKVRNLFSGPYDSCKSSLLYQDGKGVRILVLSLLGLKLCFTQTQLISAINDTLLAIQTEDKSFAQECTMNAIKDLVALGLVKGISRKSGDVNIDVTKLGHASYKGCLDVDNTQLIYQNIEMALECLVLVNELHLLYLATPIDLTIPSDLDWMVYQKQVALFNDKEKKVVSTIGISELYLLGKAYGQKLEKVISEDSIRRFYMTLMLYHLVQGASIWNVADLFKVSRGFVQNLLTSATSFVICLIHFTKELSEFWAINILLENIMKRLSCTVNLELAPLMEIPGVKQARARQLFKAGYRSMGDIARSNPDKLVKEIEHLYKKQAREIVSAAKMLLKEKADTLLEEAQDLISYDQQLSTPVV</sequence>
<keyword evidence="6" id="KW-0067">ATP-binding</keyword>
<dbReference type="SMART" id="SM00487">
    <property type="entry name" value="DEXDc"/>
    <property type="match status" value="1"/>
</dbReference>
<dbReference type="PROSITE" id="PS51192">
    <property type="entry name" value="HELICASE_ATP_BIND_1"/>
    <property type="match status" value="1"/>
</dbReference>
<keyword evidence="8" id="KW-0539">Nucleus</keyword>
<dbReference type="InterPro" id="IPR001650">
    <property type="entry name" value="Helicase_C-like"/>
</dbReference>
<evidence type="ECO:0000256" key="3">
    <source>
        <dbReference type="ARBA" id="ARBA00022763"/>
    </source>
</evidence>
<dbReference type="Gene3D" id="3.40.50.300">
    <property type="entry name" value="P-loop containing nucleotide triphosphate hydrolases"/>
    <property type="match status" value="2"/>
</dbReference>
<evidence type="ECO:0000313" key="13">
    <source>
        <dbReference type="Proteomes" id="UP000515163"/>
    </source>
</evidence>
<dbReference type="GO" id="GO:0003676">
    <property type="term" value="F:nucleic acid binding"/>
    <property type="evidence" value="ECO:0007669"/>
    <property type="project" value="InterPro"/>
</dbReference>
<evidence type="ECO:0000256" key="4">
    <source>
        <dbReference type="ARBA" id="ARBA00022801"/>
    </source>
</evidence>
<dbReference type="GeneID" id="116295794"/>
<comment type="subcellular location">
    <subcellularLocation>
        <location evidence="1">Nucleus</location>
    </subcellularLocation>
</comment>
<dbReference type="AlphaFoldDB" id="A0A6P8HW54"/>
<dbReference type="GO" id="GO:0043138">
    <property type="term" value="F:3'-5' DNA helicase activity"/>
    <property type="evidence" value="ECO:0007669"/>
    <property type="project" value="UniProtKB-EC"/>
</dbReference>
<keyword evidence="7" id="KW-0234">DNA repair</keyword>
<evidence type="ECO:0000256" key="5">
    <source>
        <dbReference type="ARBA" id="ARBA00022806"/>
    </source>
</evidence>
<keyword evidence="4" id="KW-0378">Hydrolase</keyword>
<name>A0A6P8HW54_ACTTE</name>
<keyword evidence="5" id="KW-0347">Helicase</keyword>
<keyword evidence="3" id="KW-0227">DNA damage</keyword>
<gene>
    <name evidence="14" type="primary">LOC116295794</name>
</gene>
<accession>A0A6P8HW54</accession>
<evidence type="ECO:0000256" key="2">
    <source>
        <dbReference type="ARBA" id="ARBA00022741"/>
    </source>
</evidence>
<organism evidence="13 14">
    <name type="scientific">Actinia tenebrosa</name>
    <name type="common">Australian red waratah sea anemone</name>
    <dbReference type="NCBI Taxonomy" id="6105"/>
    <lineage>
        <taxon>Eukaryota</taxon>
        <taxon>Metazoa</taxon>
        <taxon>Cnidaria</taxon>
        <taxon>Anthozoa</taxon>
        <taxon>Hexacorallia</taxon>
        <taxon>Actiniaria</taxon>
        <taxon>Actiniidae</taxon>
        <taxon>Actinia</taxon>
    </lineage>
</organism>
<dbReference type="Gene3D" id="1.10.3380.20">
    <property type="match status" value="1"/>
</dbReference>
<dbReference type="CDD" id="cd18795">
    <property type="entry name" value="SF2_C_Ski2"/>
    <property type="match status" value="1"/>
</dbReference>
<dbReference type="InterPro" id="IPR050474">
    <property type="entry name" value="Hel308_SKI2-like"/>
</dbReference>
<evidence type="ECO:0000256" key="1">
    <source>
        <dbReference type="ARBA" id="ARBA00004123"/>
    </source>
</evidence>
<dbReference type="GO" id="GO:0006281">
    <property type="term" value="P:DNA repair"/>
    <property type="evidence" value="ECO:0007669"/>
    <property type="project" value="UniProtKB-KW"/>
</dbReference>
<proteinExistence type="predicted"/>
<dbReference type="FunFam" id="3.40.50.300:FF:000813">
    <property type="entry name" value="helicase POLQ-like isoform X1"/>
    <property type="match status" value="1"/>
</dbReference>
<dbReference type="Proteomes" id="UP000515163">
    <property type="component" value="Unplaced"/>
</dbReference>
<dbReference type="Pfam" id="PF00270">
    <property type="entry name" value="DEAD"/>
    <property type="match status" value="1"/>
</dbReference>
<dbReference type="InterPro" id="IPR046931">
    <property type="entry name" value="HTH_61"/>
</dbReference>
<dbReference type="InterPro" id="IPR011545">
    <property type="entry name" value="DEAD/DEAH_box_helicase_dom"/>
</dbReference>
<evidence type="ECO:0000256" key="10">
    <source>
        <dbReference type="SAM" id="MobiDB-lite"/>
    </source>
</evidence>
<reference evidence="14" key="1">
    <citation type="submission" date="2025-08" db="UniProtKB">
        <authorList>
            <consortium name="RefSeq"/>
        </authorList>
    </citation>
    <scope>IDENTIFICATION</scope>
    <source>
        <tissue evidence="14">Tentacle</tissue>
    </source>
</reference>
<dbReference type="CDD" id="cd18026">
    <property type="entry name" value="DEXHc_POLQ-like"/>
    <property type="match status" value="1"/>
</dbReference>
<feature type="region of interest" description="Disordered" evidence="10">
    <location>
        <begin position="76"/>
        <end position="102"/>
    </location>
</feature>
<protein>
    <submittedName>
        <fullName evidence="14">Helicase POLQ-like isoform X1</fullName>
    </submittedName>
</protein>
<dbReference type="GO" id="GO:0005634">
    <property type="term" value="C:nucleus"/>
    <property type="evidence" value="ECO:0007669"/>
    <property type="project" value="UniProtKB-SubCell"/>
</dbReference>
<dbReference type="Pfam" id="PF21099">
    <property type="entry name" value="POLQ_helical"/>
    <property type="match status" value="1"/>
</dbReference>
<dbReference type="GO" id="GO:0005524">
    <property type="term" value="F:ATP binding"/>
    <property type="evidence" value="ECO:0007669"/>
    <property type="project" value="UniProtKB-KW"/>
</dbReference>
<comment type="catalytic activity">
    <reaction evidence="9">
        <text>ATP + H2O = ADP + phosphate + H(+)</text>
        <dbReference type="Rhea" id="RHEA:13065"/>
        <dbReference type="ChEBI" id="CHEBI:15377"/>
        <dbReference type="ChEBI" id="CHEBI:15378"/>
        <dbReference type="ChEBI" id="CHEBI:30616"/>
        <dbReference type="ChEBI" id="CHEBI:43474"/>
        <dbReference type="ChEBI" id="CHEBI:456216"/>
        <dbReference type="EC" id="5.6.2.4"/>
    </reaction>
</comment>
<evidence type="ECO:0000256" key="7">
    <source>
        <dbReference type="ARBA" id="ARBA00023204"/>
    </source>
</evidence>
<dbReference type="Pfam" id="PF00271">
    <property type="entry name" value="Helicase_C"/>
    <property type="match status" value="1"/>
</dbReference>
<feature type="domain" description="Helicase ATP-binding" evidence="11">
    <location>
        <begin position="213"/>
        <end position="386"/>
    </location>
</feature>
<dbReference type="RefSeq" id="XP_031559583.1">
    <property type="nucleotide sequence ID" value="XM_031703723.1"/>
</dbReference>
<dbReference type="SMART" id="SM00490">
    <property type="entry name" value="HELICc"/>
    <property type="match status" value="1"/>
</dbReference>
<dbReference type="InterPro" id="IPR014001">
    <property type="entry name" value="Helicase_ATP-bd"/>
</dbReference>
<evidence type="ECO:0000259" key="12">
    <source>
        <dbReference type="PROSITE" id="PS51194"/>
    </source>
</evidence>
<dbReference type="PANTHER" id="PTHR47961">
    <property type="entry name" value="DNA POLYMERASE THETA, PUTATIVE (AFU_ORTHOLOGUE AFUA_1G05260)-RELATED"/>
    <property type="match status" value="1"/>
</dbReference>
<dbReference type="InParanoid" id="A0A6P8HW54"/>
<dbReference type="OrthoDB" id="2320933at2759"/>
<dbReference type="KEGG" id="aten:116295794"/>
<dbReference type="SUPFAM" id="SSF52540">
    <property type="entry name" value="P-loop containing nucleoside triphosphate hydrolases"/>
    <property type="match status" value="1"/>
</dbReference>
<keyword evidence="2" id="KW-0547">Nucleotide-binding</keyword>
<dbReference type="PROSITE" id="PS51194">
    <property type="entry name" value="HELICASE_CTER"/>
    <property type="match status" value="1"/>
</dbReference>
<dbReference type="PANTHER" id="PTHR47961:SF12">
    <property type="entry name" value="HELICASE POLQ-LIKE"/>
    <property type="match status" value="1"/>
</dbReference>
<dbReference type="Pfam" id="PF20470">
    <property type="entry name" value="HTH_61"/>
    <property type="match status" value="1"/>
</dbReference>
<evidence type="ECO:0000313" key="14">
    <source>
        <dbReference type="RefSeq" id="XP_031559583.1"/>
    </source>
</evidence>
<evidence type="ECO:0000256" key="8">
    <source>
        <dbReference type="ARBA" id="ARBA00023242"/>
    </source>
</evidence>
<evidence type="ECO:0000256" key="6">
    <source>
        <dbReference type="ARBA" id="ARBA00022840"/>
    </source>
</evidence>
<dbReference type="GO" id="GO:0016787">
    <property type="term" value="F:hydrolase activity"/>
    <property type="evidence" value="ECO:0007669"/>
    <property type="project" value="UniProtKB-KW"/>
</dbReference>
<dbReference type="SUPFAM" id="SSF158702">
    <property type="entry name" value="Sec63 N-terminal domain-like"/>
    <property type="match status" value="1"/>
</dbReference>